<evidence type="ECO:0000259" key="4">
    <source>
        <dbReference type="Pfam" id="PF09394"/>
    </source>
</evidence>
<dbReference type="SUPFAM" id="SSF141066">
    <property type="entry name" value="ICP-like"/>
    <property type="match status" value="1"/>
</dbReference>
<feature type="region of interest" description="Disordered" evidence="3">
    <location>
        <begin position="17"/>
        <end position="39"/>
    </location>
</feature>
<dbReference type="InterPro" id="IPR018990">
    <property type="entry name" value="Prot_inh_I42_chagasin"/>
</dbReference>
<sequence>MLLSLVACQPMQERALDQGLARGTAPDSGRARRESVQAPPTLDIDLANAADPIRLQVGQAVRVHLPASPASGYGWELQEPAALLSIEADPGGDPLTFTRSGSDSRVMSWRFRAHDRGSTLLKFRYGRPWETRADSRRTETFHIDVR</sequence>
<feature type="domain" description="Proteinase inhibitor I42 chagasin" evidence="4">
    <location>
        <begin position="55"/>
        <end position="143"/>
    </location>
</feature>
<proteinExistence type="predicted"/>
<evidence type="ECO:0000313" key="5">
    <source>
        <dbReference type="EMBL" id="MDR7133421.1"/>
    </source>
</evidence>
<dbReference type="InterPro" id="IPR036331">
    <property type="entry name" value="Chagasin-like_sf"/>
</dbReference>
<accession>A0ABU1W757</accession>
<reference evidence="5 6" key="1">
    <citation type="submission" date="2023-07" db="EMBL/GenBank/DDBJ databases">
        <title>Sorghum-associated microbial communities from plants grown in Nebraska, USA.</title>
        <authorList>
            <person name="Schachtman D."/>
        </authorList>
    </citation>
    <scope>NUCLEOTIDE SEQUENCE [LARGE SCALE GENOMIC DNA]</scope>
    <source>
        <strain evidence="5 6">BE198</strain>
    </source>
</reference>
<dbReference type="Gene3D" id="2.60.40.2020">
    <property type="match status" value="1"/>
</dbReference>
<name>A0ABU1W757_9GAMM</name>
<keyword evidence="2" id="KW-0789">Thiol protease inhibitor</keyword>
<keyword evidence="6" id="KW-1185">Reference proteome</keyword>
<evidence type="ECO:0000256" key="3">
    <source>
        <dbReference type="SAM" id="MobiDB-lite"/>
    </source>
</evidence>
<evidence type="ECO:0000313" key="6">
    <source>
        <dbReference type="Proteomes" id="UP001251524"/>
    </source>
</evidence>
<dbReference type="Pfam" id="PF09394">
    <property type="entry name" value="Inhibitor_I42"/>
    <property type="match status" value="1"/>
</dbReference>
<comment type="caution">
    <text evidence="5">The sequence shown here is derived from an EMBL/GenBank/DDBJ whole genome shotgun (WGS) entry which is preliminary data.</text>
</comment>
<evidence type="ECO:0000256" key="2">
    <source>
        <dbReference type="ARBA" id="ARBA00022704"/>
    </source>
</evidence>
<dbReference type="Proteomes" id="UP001251524">
    <property type="component" value="Unassembled WGS sequence"/>
</dbReference>
<dbReference type="EMBL" id="JAVDVY010000001">
    <property type="protein sequence ID" value="MDR7133421.1"/>
    <property type="molecule type" value="Genomic_DNA"/>
</dbReference>
<keyword evidence="1" id="KW-0646">Protease inhibitor</keyword>
<evidence type="ECO:0000256" key="1">
    <source>
        <dbReference type="ARBA" id="ARBA00022690"/>
    </source>
</evidence>
<organism evidence="5 6">
    <name type="scientific">Lysobacter niastensis</name>
    <dbReference type="NCBI Taxonomy" id="380629"/>
    <lineage>
        <taxon>Bacteria</taxon>
        <taxon>Pseudomonadati</taxon>
        <taxon>Pseudomonadota</taxon>
        <taxon>Gammaproteobacteria</taxon>
        <taxon>Lysobacterales</taxon>
        <taxon>Lysobacteraceae</taxon>
        <taxon>Lysobacter</taxon>
    </lineage>
</organism>
<protein>
    <submittedName>
        <fullName evidence="5">Inhibitor of cysteine peptidase</fullName>
    </submittedName>
</protein>
<gene>
    <name evidence="5" type="ORF">J2X06_000605</name>
</gene>
<dbReference type="RefSeq" id="WP_310058109.1">
    <property type="nucleotide sequence ID" value="NZ_JAVDVY010000001.1"/>
</dbReference>